<dbReference type="EMBL" id="UOFG01000154">
    <property type="protein sequence ID" value="VAW61793.1"/>
    <property type="molecule type" value="Genomic_DNA"/>
</dbReference>
<name>A0A3B0XBN4_9ZZZZ</name>
<evidence type="ECO:0000313" key="1">
    <source>
        <dbReference type="EMBL" id="VAW61793.1"/>
    </source>
</evidence>
<proteinExistence type="predicted"/>
<reference evidence="1" key="1">
    <citation type="submission" date="2018-06" db="EMBL/GenBank/DDBJ databases">
        <authorList>
            <person name="Zhirakovskaya E."/>
        </authorList>
    </citation>
    <scope>NUCLEOTIDE SEQUENCE</scope>
</reference>
<dbReference type="AlphaFoldDB" id="A0A3B0XBN4"/>
<accession>A0A3B0XBN4</accession>
<protein>
    <submittedName>
        <fullName evidence="1">Uncharacterized protein</fullName>
    </submittedName>
</protein>
<sequence>MHPLAHGNRLNPVQNQGLFLSACPSVRKRNAEPEQGHVI</sequence>
<gene>
    <name evidence="1" type="ORF">MNBD_GAMMA11-2245</name>
</gene>
<organism evidence="1">
    <name type="scientific">hydrothermal vent metagenome</name>
    <dbReference type="NCBI Taxonomy" id="652676"/>
    <lineage>
        <taxon>unclassified sequences</taxon>
        <taxon>metagenomes</taxon>
        <taxon>ecological metagenomes</taxon>
    </lineage>
</organism>